<dbReference type="Gene3D" id="3.40.50.1820">
    <property type="entry name" value="alpha/beta hydrolase"/>
    <property type="match status" value="1"/>
</dbReference>
<gene>
    <name evidence="2" type="ORF">U732_3929</name>
</gene>
<dbReference type="Pfam" id="PF12146">
    <property type="entry name" value="Hydrolase_4"/>
    <property type="match status" value="1"/>
</dbReference>
<dbReference type="SUPFAM" id="SSF53474">
    <property type="entry name" value="alpha/beta-Hydrolases"/>
    <property type="match status" value="1"/>
</dbReference>
<dbReference type="Proteomes" id="UP000031366">
    <property type="component" value="Unassembled WGS sequence"/>
</dbReference>
<organism evidence="2 3">
    <name type="scientific">Clostridium argentinense CDC 2741</name>
    <dbReference type="NCBI Taxonomy" id="1418104"/>
    <lineage>
        <taxon>Bacteria</taxon>
        <taxon>Bacillati</taxon>
        <taxon>Bacillota</taxon>
        <taxon>Clostridia</taxon>
        <taxon>Eubacteriales</taxon>
        <taxon>Clostridiaceae</taxon>
        <taxon>Clostridium</taxon>
    </lineage>
</organism>
<comment type="caution">
    <text evidence="2">The sequence shown here is derived from an EMBL/GenBank/DDBJ whole genome shotgun (WGS) entry which is preliminary data.</text>
</comment>
<dbReference type="InterPro" id="IPR051044">
    <property type="entry name" value="MAG_DAG_Lipase"/>
</dbReference>
<reference evidence="2 3" key="1">
    <citation type="journal article" date="2015" name="Infect. Genet. Evol.">
        <title>Genomic sequences of six botulinum neurotoxin-producing strains representing three clostridial species illustrate the mobility and diversity of botulinum neurotoxin genes.</title>
        <authorList>
            <person name="Smith T.J."/>
            <person name="Hill K.K."/>
            <person name="Xie G."/>
            <person name="Foley B.T."/>
            <person name="Williamson C.H."/>
            <person name="Foster J.T."/>
            <person name="Johnson S.L."/>
            <person name="Chertkov O."/>
            <person name="Teshima H."/>
            <person name="Gibbons H.S."/>
            <person name="Johnsky L.A."/>
            <person name="Karavis M.A."/>
            <person name="Smith L.A."/>
        </authorList>
    </citation>
    <scope>NUCLEOTIDE SEQUENCE [LARGE SCALE GENOMIC DNA]</scope>
    <source>
        <strain evidence="2 3">CDC 2741</strain>
    </source>
</reference>
<dbReference type="STRING" id="29341.RSJ17_11475"/>
<name>A0A0C1RCG7_9CLOT</name>
<protein>
    <submittedName>
        <fullName evidence="2">Alpha/beta hydrolase fold family protein</fullName>
    </submittedName>
</protein>
<dbReference type="InterPro" id="IPR022742">
    <property type="entry name" value="Hydrolase_4"/>
</dbReference>
<dbReference type="OrthoDB" id="9806902at2"/>
<dbReference type="PANTHER" id="PTHR11614">
    <property type="entry name" value="PHOSPHOLIPASE-RELATED"/>
    <property type="match status" value="1"/>
</dbReference>
<dbReference type="EMBL" id="AYSO01000012">
    <property type="protein sequence ID" value="KIE48056.1"/>
    <property type="molecule type" value="Genomic_DNA"/>
</dbReference>
<dbReference type="InterPro" id="IPR029058">
    <property type="entry name" value="AB_hydrolase_fold"/>
</dbReference>
<proteinExistence type="predicted"/>
<evidence type="ECO:0000313" key="2">
    <source>
        <dbReference type="EMBL" id="KIE48056.1"/>
    </source>
</evidence>
<dbReference type="RefSeq" id="WP_039630498.1">
    <property type="nucleotide sequence ID" value="NZ_AYSO01000012.1"/>
</dbReference>
<accession>A0A0C1RCG7</accession>
<dbReference type="AlphaFoldDB" id="A0A0C1RCG7"/>
<keyword evidence="2" id="KW-0378">Hydrolase</keyword>
<keyword evidence="3" id="KW-1185">Reference proteome</keyword>
<sequence length="310" mass="35650">MLSKNFTFITKDSLKMNMYKWEPKDKDSIKGIINIAHGMAESAIRYKRFARILVDNGFIVYAGDHRGHGLTCSNIEDLGYICDNDGFHTMVEDLKGINSFIKEEKPNLPIIIMGHSMGSFLTQRYIEEYGDTVNGAIISGTNGNPSLMLNFGIFISSIEMRIRGRKAKSKLLDGMIFGTYNKRIHKNKTRVDWLTRDEEEMEKFINDPYCGTVFTTSFFYDLMKGLKITHKEENFKKIPKNLPILIFSGDADPVGRYGKGVDNLINLYKSLGIKNLHYKIYKDGRHEMLNEINNEEVFEDIINWLNLVIL</sequence>
<dbReference type="GO" id="GO:0016787">
    <property type="term" value="F:hydrolase activity"/>
    <property type="evidence" value="ECO:0007669"/>
    <property type="project" value="UniProtKB-KW"/>
</dbReference>
<evidence type="ECO:0000259" key="1">
    <source>
        <dbReference type="Pfam" id="PF12146"/>
    </source>
</evidence>
<feature type="domain" description="Serine aminopeptidase S33" evidence="1">
    <location>
        <begin position="28"/>
        <end position="292"/>
    </location>
</feature>
<evidence type="ECO:0000313" key="3">
    <source>
        <dbReference type="Proteomes" id="UP000031366"/>
    </source>
</evidence>